<comment type="function">
    <text evidence="9">Catalyzes the condensation of para-aminobenzoate (pABA) with 6-hydroxymethyl-7,8-dihydropterin diphosphate (DHPt-PP) to form 7,8-dihydropteroate (H2Pte), the immediate precursor of folate derivatives.</text>
</comment>
<dbReference type="Proteomes" id="UP000199602">
    <property type="component" value="Unassembled WGS sequence"/>
</dbReference>
<reference evidence="11 12" key="1">
    <citation type="submission" date="2016-10" db="EMBL/GenBank/DDBJ databases">
        <authorList>
            <person name="de Groot N.N."/>
        </authorList>
    </citation>
    <scope>NUCLEOTIDE SEQUENCE [LARGE SCALE GENOMIC DNA]</scope>
    <source>
        <strain evidence="11 12">DSM 15269</strain>
    </source>
</reference>
<proteinExistence type="inferred from homology"/>
<evidence type="ECO:0000259" key="10">
    <source>
        <dbReference type="PROSITE" id="PS50972"/>
    </source>
</evidence>
<evidence type="ECO:0000256" key="4">
    <source>
        <dbReference type="ARBA" id="ARBA00012458"/>
    </source>
</evidence>
<dbReference type="RefSeq" id="WP_092065607.1">
    <property type="nucleotide sequence ID" value="NZ_FNIN01000008.1"/>
</dbReference>
<dbReference type="PANTHER" id="PTHR20941">
    <property type="entry name" value="FOLATE SYNTHESIS PROTEINS"/>
    <property type="match status" value="1"/>
</dbReference>
<dbReference type="GO" id="GO:0046872">
    <property type="term" value="F:metal ion binding"/>
    <property type="evidence" value="ECO:0007669"/>
    <property type="project" value="UniProtKB-KW"/>
</dbReference>
<comment type="catalytic activity">
    <reaction evidence="1">
        <text>(7,8-dihydropterin-6-yl)methyl diphosphate + 4-aminobenzoate = 7,8-dihydropteroate + diphosphate</text>
        <dbReference type="Rhea" id="RHEA:19949"/>
        <dbReference type="ChEBI" id="CHEBI:17836"/>
        <dbReference type="ChEBI" id="CHEBI:17839"/>
        <dbReference type="ChEBI" id="CHEBI:33019"/>
        <dbReference type="ChEBI" id="CHEBI:72950"/>
        <dbReference type="EC" id="2.5.1.15"/>
    </reaction>
</comment>
<dbReference type="OrthoDB" id="9811744at2"/>
<dbReference type="UniPathway" id="UPA00077">
    <property type="reaction ID" value="UER00156"/>
</dbReference>
<dbReference type="AlphaFoldDB" id="A0A1H0EIL7"/>
<evidence type="ECO:0000256" key="8">
    <source>
        <dbReference type="ARBA" id="ARBA00022909"/>
    </source>
</evidence>
<keyword evidence="7 9" id="KW-0460">Magnesium</keyword>
<dbReference type="Pfam" id="PF00809">
    <property type="entry name" value="Pterin_bind"/>
    <property type="match status" value="1"/>
</dbReference>
<evidence type="ECO:0000256" key="9">
    <source>
        <dbReference type="RuleBase" id="RU361205"/>
    </source>
</evidence>
<gene>
    <name evidence="11" type="ORF">SAMN04488516_1088</name>
</gene>
<evidence type="ECO:0000256" key="6">
    <source>
        <dbReference type="ARBA" id="ARBA00022723"/>
    </source>
</evidence>
<evidence type="ECO:0000256" key="3">
    <source>
        <dbReference type="ARBA" id="ARBA00004763"/>
    </source>
</evidence>
<dbReference type="EC" id="2.5.1.15" evidence="4 9"/>
<dbReference type="InterPro" id="IPR045031">
    <property type="entry name" value="DHP_synth-like"/>
</dbReference>
<dbReference type="PANTHER" id="PTHR20941:SF1">
    <property type="entry name" value="FOLIC ACID SYNTHESIS PROTEIN FOL1"/>
    <property type="match status" value="1"/>
</dbReference>
<feature type="domain" description="Pterin-binding" evidence="10">
    <location>
        <begin position="19"/>
        <end position="273"/>
    </location>
</feature>
<keyword evidence="6 9" id="KW-0479">Metal-binding</keyword>
<protein>
    <recommendedName>
        <fullName evidence="4 9">Dihydropteroate synthase</fullName>
        <shortName evidence="9">DHPS</shortName>
        <ecNumber evidence="4 9">2.5.1.15</ecNumber>
    </recommendedName>
    <alternativeName>
        <fullName evidence="9">Dihydropteroate pyrophosphorylase</fullName>
    </alternativeName>
</protein>
<comment type="similarity">
    <text evidence="9">Belongs to the DHPS family.</text>
</comment>
<evidence type="ECO:0000256" key="5">
    <source>
        <dbReference type="ARBA" id="ARBA00022679"/>
    </source>
</evidence>
<evidence type="ECO:0000256" key="7">
    <source>
        <dbReference type="ARBA" id="ARBA00022842"/>
    </source>
</evidence>
<keyword evidence="5 9" id="KW-0808">Transferase</keyword>
<dbReference type="EMBL" id="FNIN01000008">
    <property type="protein sequence ID" value="SDN82327.1"/>
    <property type="molecule type" value="Genomic_DNA"/>
</dbReference>
<keyword evidence="8 9" id="KW-0289">Folate biosynthesis</keyword>
<evidence type="ECO:0000313" key="12">
    <source>
        <dbReference type="Proteomes" id="UP000199602"/>
    </source>
</evidence>
<comment type="pathway">
    <text evidence="3 9">Cofactor biosynthesis; tetrahydrofolate biosynthesis; 7,8-dihydrofolate from 2-amino-4-hydroxy-6-hydroxymethyl-7,8-dihydropteridine diphosphate and 4-aminobenzoate: step 1/2.</text>
</comment>
<name>A0A1H0EIL7_9BACT</name>
<sequence>MGKESIWKVRGGRLDTTPFLIVGILNATPDSFYDGGAYLDIAKAMKRVDQIIEEGGDVIDIGGESTRPYSKRVSVEEEKERVLPVIKAAMEKYPEAIISIDTYKAQVAREALELGVKIVNDVSAWEFDPELLEVIVEYKPGYVLMHSKGRPENMQDGPFYKNVIEEIKAFFEKKLNILVKQGVPEENIVLDPGIGFGKLLEHNLTILANIEKFFVFDRPIFMGLSNKSMWEKLLGLEVGKRQMATQVATALMAEKGVYIHRVHEVKETRHTLTIVKALTCQ</sequence>
<dbReference type="PROSITE" id="PS00792">
    <property type="entry name" value="DHPS_1"/>
    <property type="match status" value="1"/>
</dbReference>
<comment type="cofactor">
    <cofactor evidence="2 9">
        <name>Mg(2+)</name>
        <dbReference type="ChEBI" id="CHEBI:18420"/>
    </cofactor>
</comment>
<dbReference type="Gene3D" id="3.20.20.20">
    <property type="entry name" value="Dihydropteroate synthase-like"/>
    <property type="match status" value="1"/>
</dbReference>
<keyword evidence="12" id="KW-1185">Reference proteome</keyword>
<dbReference type="NCBIfam" id="TIGR01496">
    <property type="entry name" value="DHPS"/>
    <property type="match status" value="1"/>
</dbReference>
<accession>A0A1H0EIL7</accession>
<dbReference type="STRING" id="206665.SAMN04488516_1088"/>
<evidence type="ECO:0000313" key="11">
    <source>
        <dbReference type="EMBL" id="SDN82327.1"/>
    </source>
</evidence>
<dbReference type="GO" id="GO:0046654">
    <property type="term" value="P:tetrahydrofolate biosynthetic process"/>
    <property type="evidence" value="ECO:0007669"/>
    <property type="project" value="UniProtKB-UniPathway"/>
</dbReference>
<dbReference type="PROSITE" id="PS50972">
    <property type="entry name" value="PTERIN_BINDING"/>
    <property type="match status" value="1"/>
</dbReference>
<dbReference type="InterPro" id="IPR006390">
    <property type="entry name" value="DHP_synth_dom"/>
</dbReference>
<dbReference type="GO" id="GO:0004156">
    <property type="term" value="F:dihydropteroate synthase activity"/>
    <property type="evidence" value="ECO:0007669"/>
    <property type="project" value="UniProtKB-EC"/>
</dbReference>
<evidence type="ECO:0000256" key="1">
    <source>
        <dbReference type="ARBA" id="ARBA00000012"/>
    </source>
</evidence>
<dbReference type="CDD" id="cd00739">
    <property type="entry name" value="DHPS"/>
    <property type="match status" value="1"/>
</dbReference>
<dbReference type="SUPFAM" id="SSF51717">
    <property type="entry name" value="Dihydropteroate synthetase-like"/>
    <property type="match status" value="1"/>
</dbReference>
<dbReference type="GO" id="GO:0046656">
    <property type="term" value="P:folic acid biosynthetic process"/>
    <property type="evidence" value="ECO:0007669"/>
    <property type="project" value="UniProtKB-KW"/>
</dbReference>
<dbReference type="InterPro" id="IPR000489">
    <property type="entry name" value="Pterin-binding_dom"/>
</dbReference>
<evidence type="ECO:0000256" key="2">
    <source>
        <dbReference type="ARBA" id="ARBA00001946"/>
    </source>
</evidence>
<dbReference type="InterPro" id="IPR011005">
    <property type="entry name" value="Dihydropteroate_synth-like_sf"/>
</dbReference>
<organism evidence="11 12">
    <name type="scientific">Desulfonauticus submarinus</name>
    <dbReference type="NCBI Taxonomy" id="206665"/>
    <lineage>
        <taxon>Bacteria</taxon>
        <taxon>Pseudomonadati</taxon>
        <taxon>Thermodesulfobacteriota</taxon>
        <taxon>Desulfovibrionia</taxon>
        <taxon>Desulfovibrionales</taxon>
        <taxon>Desulfonauticaceae</taxon>
        <taxon>Desulfonauticus</taxon>
    </lineage>
</organism>
<dbReference type="GO" id="GO:0005829">
    <property type="term" value="C:cytosol"/>
    <property type="evidence" value="ECO:0007669"/>
    <property type="project" value="TreeGrafter"/>
</dbReference>